<protein>
    <submittedName>
        <fullName evidence="2">Uncharacterized protein</fullName>
    </submittedName>
</protein>
<organism evidence="2 3">
    <name type="scientific">Dactylosporangium salmoneum</name>
    <dbReference type="NCBI Taxonomy" id="53361"/>
    <lineage>
        <taxon>Bacteria</taxon>
        <taxon>Bacillati</taxon>
        <taxon>Actinomycetota</taxon>
        <taxon>Actinomycetes</taxon>
        <taxon>Micromonosporales</taxon>
        <taxon>Micromonosporaceae</taxon>
        <taxon>Dactylosporangium</taxon>
    </lineage>
</organism>
<proteinExistence type="predicted"/>
<dbReference type="Proteomes" id="UP001501444">
    <property type="component" value="Unassembled WGS sequence"/>
</dbReference>
<evidence type="ECO:0000313" key="3">
    <source>
        <dbReference type="Proteomes" id="UP001501444"/>
    </source>
</evidence>
<gene>
    <name evidence="2" type="ORF">GCM10010170_000850</name>
</gene>
<sequence length="301" mass="31745">MASPQHRSWLNRGGQWRLCAPGLLLRDTLRAAGYTVYDLGNDAHLDHQPPEDHTPYSATGWPGTSPYGVVMAIDIMPPPPGRGLPSLQWLGAQLHSDKAAGRFPPIKYMNWGPIDDNHAVHCGWQPGHTQTGSTDTGHIHISFRTDMVDWSGPYNPLKTETATEDDHVLFLATNAEGNKFYLCDGMISRPVNNEQIAQLRVLRDAKLINVALNGGHSSLEFPFRNWSEAFGELIATATDLAALSSKVDGLAQPAGDGPAQPGGGPAQPGGDGPAQPGGGPAQPGGDGPAQPGGDGPAEPAA</sequence>
<feature type="region of interest" description="Disordered" evidence="1">
    <location>
        <begin position="249"/>
        <end position="301"/>
    </location>
</feature>
<feature type="compositionally biased region" description="Gly residues" evidence="1">
    <location>
        <begin position="260"/>
        <end position="295"/>
    </location>
</feature>
<reference evidence="3" key="1">
    <citation type="journal article" date="2019" name="Int. J. Syst. Evol. Microbiol.">
        <title>The Global Catalogue of Microorganisms (GCM) 10K type strain sequencing project: providing services to taxonomists for standard genome sequencing and annotation.</title>
        <authorList>
            <consortium name="The Broad Institute Genomics Platform"/>
            <consortium name="The Broad Institute Genome Sequencing Center for Infectious Disease"/>
            <person name="Wu L."/>
            <person name="Ma J."/>
        </authorList>
    </citation>
    <scope>NUCLEOTIDE SEQUENCE [LARGE SCALE GENOMIC DNA]</scope>
    <source>
        <strain evidence="3">JCM 3272</strain>
    </source>
</reference>
<evidence type="ECO:0000256" key="1">
    <source>
        <dbReference type="SAM" id="MobiDB-lite"/>
    </source>
</evidence>
<name>A0ABP5S7T3_9ACTN</name>
<accession>A0ABP5S7T3</accession>
<comment type="caution">
    <text evidence="2">The sequence shown here is derived from an EMBL/GenBank/DDBJ whole genome shotgun (WGS) entry which is preliminary data.</text>
</comment>
<dbReference type="RefSeq" id="WP_344610215.1">
    <property type="nucleotide sequence ID" value="NZ_BAAARV010000003.1"/>
</dbReference>
<evidence type="ECO:0000313" key="2">
    <source>
        <dbReference type="EMBL" id="GAA2326223.1"/>
    </source>
</evidence>
<keyword evidence="3" id="KW-1185">Reference proteome</keyword>
<dbReference type="EMBL" id="BAAARV010000003">
    <property type="protein sequence ID" value="GAA2326223.1"/>
    <property type="molecule type" value="Genomic_DNA"/>
</dbReference>